<dbReference type="SMR" id="B4GLC3"/>
<evidence type="ECO:0000256" key="1">
    <source>
        <dbReference type="ARBA" id="ARBA00023242"/>
    </source>
</evidence>
<evidence type="ECO:0000259" key="4">
    <source>
        <dbReference type="PROSITE" id="PS51037"/>
    </source>
</evidence>
<feature type="region of interest" description="Disordered" evidence="3">
    <location>
        <begin position="152"/>
        <end position="407"/>
    </location>
</feature>
<dbReference type="eggNOG" id="KOG3149">
    <property type="taxonomic scope" value="Eukaryota"/>
</dbReference>
<accession>B4GLC3</accession>
<evidence type="ECO:0000256" key="3">
    <source>
        <dbReference type="SAM" id="MobiDB-lite"/>
    </source>
</evidence>
<keyword evidence="1 2" id="KW-0539">Nucleus</keyword>
<dbReference type="EMBL" id="CH479185">
    <property type="protein sequence ID" value="EDW38347.1"/>
    <property type="molecule type" value="Genomic_DNA"/>
</dbReference>
<feature type="compositionally biased region" description="Polar residues" evidence="3">
    <location>
        <begin position="319"/>
        <end position="332"/>
    </location>
</feature>
<dbReference type="OrthoDB" id="10053467at2759"/>
<keyword evidence="6" id="KW-1185">Reference proteome</keyword>
<dbReference type="HOGENOM" id="CLU_036086_0_0_1"/>
<name>B4GLC3_DROPE</name>
<comment type="subcellular location">
    <subcellularLocation>
        <location evidence="2">Nucleus</location>
    </subcellularLocation>
</comment>
<evidence type="ECO:0000313" key="5">
    <source>
        <dbReference type="EMBL" id="EDW38347.1"/>
    </source>
</evidence>
<protein>
    <submittedName>
        <fullName evidence="5">GL12546</fullName>
    </submittedName>
</protein>
<feature type="domain" description="YEATS" evidence="4">
    <location>
        <begin position="1"/>
        <end position="135"/>
    </location>
</feature>
<gene>
    <name evidence="5" type="primary">Dper\GL12546</name>
    <name evidence="5" type="ORF">Dper_GL12546</name>
</gene>
<dbReference type="GO" id="GO:0003682">
    <property type="term" value="F:chromatin binding"/>
    <property type="evidence" value="ECO:0007669"/>
    <property type="project" value="TreeGrafter"/>
</dbReference>
<evidence type="ECO:0000313" key="6">
    <source>
        <dbReference type="Proteomes" id="UP000008744"/>
    </source>
</evidence>
<reference evidence="5 6" key="1">
    <citation type="journal article" date="2007" name="Nature">
        <title>Evolution of genes and genomes on the Drosophila phylogeny.</title>
        <authorList>
            <consortium name="Drosophila 12 Genomes Consortium"/>
            <person name="Clark A.G."/>
            <person name="Eisen M.B."/>
            <person name="Smith D.R."/>
            <person name="Bergman C.M."/>
            <person name="Oliver B."/>
            <person name="Markow T.A."/>
            <person name="Kaufman T.C."/>
            <person name="Kellis M."/>
            <person name="Gelbart W."/>
            <person name="Iyer V.N."/>
            <person name="Pollard D.A."/>
            <person name="Sackton T.B."/>
            <person name="Larracuente A.M."/>
            <person name="Singh N.D."/>
            <person name="Abad J.P."/>
            <person name="Abt D.N."/>
            <person name="Adryan B."/>
            <person name="Aguade M."/>
            <person name="Akashi H."/>
            <person name="Anderson W.W."/>
            <person name="Aquadro C.F."/>
            <person name="Ardell D.H."/>
            <person name="Arguello R."/>
            <person name="Artieri C.G."/>
            <person name="Barbash D.A."/>
            <person name="Barker D."/>
            <person name="Barsanti P."/>
            <person name="Batterham P."/>
            <person name="Batzoglou S."/>
            <person name="Begun D."/>
            <person name="Bhutkar A."/>
            <person name="Blanco E."/>
            <person name="Bosak S.A."/>
            <person name="Bradley R.K."/>
            <person name="Brand A.D."/>
            <person name="Brent M.R."/>
            <person name="Brooks A.N."/>
            <person name="Brown R.H."/>
            <person name="Butlin R.K."/>
            <person name="Caggese C."/>
            <person name="Calvi B.R."/>
            <person name="Bernardo de Carvalho A."/>
            <person name="Caspi A."/>
            <person name="Castrezana S."/>
            <person name="Celniker S.E."/>
            <person name="Chang J.L."/>
            <person name="Chapple C."/>
            <person name="Chatterji S."/>
            <person name="Chinwalla A."/>
            <person name="Civetta A."/>
            <person name="Clifton S.W."/>
            <person name="Comeron J.M."/>
            <person name="Costello J.C."/>
            <person name="Coyne J.A."/>
            <person name="Daub J."/>
            <person name="David R.G."/>
            <person name="Delcher A.L."/>
            <person name="Delehaunty K."/>
            <person name="Do C.B."/>
            <person name="Ebling H."/>
            <person name="Edwards K."/>
            <person name="Eickbush T."/>
            <person name="Evans J.D."/>
            <person name="Filipski A."/>
            <person name="Findeiss S."/>
            <person name="Freyhult E."/>
            <person name="Fulton L."/>
            <person name="Fulton R."/>
            <person name="Garcia A.C."/>
            <person name="Gardiner A."/>
            <person name="Garfield D.A."/>
            <person name="Garvin B.E."/>
            <person name="Gibson G."/>
            <person name="Gilbert D."/>
            <person name="Gnerre S."/>
            <person name="Godfrey J."/>
            <person name="Good R."/>
            <person name="Gotea V."/>
            <person name="Gravely B."/>
            <person name="Greenberg A.J."/>
            <person name="Griffiths-Jones S."/>
            <person name="Gross S."/>
            <person name="Guigo R."/>
            <person name="Gustafson E.A."/>
            <person name="Haerty W."/>
            <person name="Hahn M.W."/>
            <person name="Halligan D.L."/>
            <person name="Halpern A.L."/>
            <person name="Halter G.M."/>
            <person name="Han M.V."/>
            <person name="Heger A."/>
            <person name="Hillier L."/>
            <person name="Hinrichs A.S."/>
            <person name="Holmes I."/>
            <person name="Hoskins R.A."/>
            <person name="Hubisz M.J."/>
            <person name="Hultmark D."/>
            <person name="Huntley M.A."/>
            <person name="Jaffe D.B."/>
            <person name="Jagadeeshan S."/>
            <person name="Jeck W.R."/>
            <person name="Johnson J."/>
            <person name="Jones C.D."/>
            <person name="Jordan W.C."/>
            <person name="Karpen G.H."/>
            <person name="Kataoka E."/>
            <person name="Keightley P.D."/>
            <person name="Kheradpour P."/>
            <person name="Kirkness E.F."/>
            <person name="Koerich L.B."/>
            <person name="Kristiansen K."/>
            <person name="Kudrna D."/>
            <person name="Kulathinal R.J."/>
            <person name="Kumar S."/>
            <person name="Kwok R."/>
            <person name="Lander E."/>
            <person name="Langley C.H."/>
            <person name="Lapoint R."/>
            <person name="Lazzaro B.P."/>
            <person name="Lee S.J."/>
            <person name="Levesque L."/>
            <person name="Li R."/>
            <person name="Lin C.F."/>
            <person name="Lin M.F."/>
            <person name="Lindblad-Toh K."/>
            <person name="Llopart A."/>
            <person name="Long M."/>
            <person name="Low L."/>
            <person name="Lozovsky E."/>
            <person name="Lu J."/>
            <person name="Luo M."/>
            <person name="Machado C.A."/>
            <person name="Makalowski W."/>
            <person name="Marzo M."/>
            <person name="Matsuda M."/>
            <person name="Matzkin L."/>
            <person name="McAllister B."/>
            <person name="McBride C.S."/>
            <person name="McKernan B."/>
            <person name="McKernan K."/>
            <person name="Mendez-Lago M."/>
            <person name="Minx P."/>
            <person name="Mollenhauer M.U."/>
            <person name="Montooth K."/>
            <person name="Mount S.M."/>
            <person name="Mu X."/>
            <person name="Myers E."/>
            <person name="Negre B."/>
            <person name="Newfeld S."/>
            <person name="Nielsen R."/>
            <person name="Noor M.A."/>
            <person name="O'Grady P."/>
            <person name="Pachter L."/>
            <person name="Papaceit M."/>
            <person name="Parisi M.J."/>
            <person name="Parisi M."/>
            <person name="Parts L."/>
            <person name="Pedersen J.S."/>
            <person name="Pesole G."/>
            <person name="Phillippy A.M."/>
            <person name="Ponting C.P."/>
            <person name="Pop M."/>
            <person name="Porcelli D."/>
            <person name="Powell J.R."/>
            <person name="Prohaska S."/>
            <person name="Pruitt K."/>
            <person name="Puig M."/>
            <person name="Quesneville H."/>
            <person name="Ram K.R."/>
            <person name="Rand D."/>
            <person name="Rasmussen M.D."/>
            <person name="Reed L.K."/>
            <person name="Reenan R."/>
            <person name="Reily A."/>
            <person name="Remington K.A."/>
            <person name="Rieger T.T."/>
            <person name="Ritchie M.G."/>
            <person name="Robin C."/>
            <person name="Rogers Y.H."/>
            <person name="Rohde C."/>
            <person name="Rozas J."/>
            <person name="Rubenfield M.J."/>
            <person name="Ruiz A."/>
            <person name="Russo S."/>
            <person name="Salzberg S.L."/>
            <person name="Sanchez-Gracia A."/>
            <person name="Saranga D.J."/>
            <person name="Sato H."/>
            <person name="Schaeffer S.W."/>
            <person name="Schatz M.C."/>
            <person name="Schlenke T."/>
            <person name="Schwartz R."/>
            <person name="Segarra C."/>
            <person name="Singh R.S."/>
            <person name="Sirot L."/>
            <person name="Sirota M."/>
            <person name="Sisneros N.B."/>
            <person name="Smith C.D."/>
            <person name="Smith T.F."/>
            <person name="Spieth J."/>
            <person name="Stage D.E."/>
            <person name="Stark A."/>
            <person name="Stephan W."/>
            <person name="Strausberg R.L."/>
            <person name="Strempel S."/>
            <person name="Sturgill D."/>
            <person name="Sutton G."/>
            <person name="Sutton G.G."/>
            <person name="Tao W."/>
            <person name="Teichmann S."/>
            <person name="Tobari Y.N."/>
            <person name="Tomimura Y."/>
            <person name="Tsolas J.M."/>
            <person name="Valente V.L."/>
            <person name="Venter E."/>
            <person name="Venter J.C."/>
            <person name="Vicario S."/>
            <person name="Vieira F.G."/>
            <person name="Vilella A.J."/>
            <person name="Villasante A."/>
            <person name="Walenz B."/>
            <person name="Wang J."/>
            <person name="Wasserman M."/>
            <person name="Watts T."/>
            <person name="Wilson D."/>
            <person name="Wilson R.K."/>
            <person name="Wing R.A."/>
            <person name="Wolfner M.F."/>
            <person name="Wong A."/>
            <person name="Wong G.K."/>
            <person name="Wu C.I."/>
            <person name="Wu G."/>
            <person name="Yamamoto D."/>
            <person name="Yang H.P."/>
            <person name="Yang S.P."/>
            <person name="Yorke J.A."/>
            <person name="Yoshida K."/>
            <person name="Zdobnov E."/>
            <person name="Zhang P."/>
            <person name="Zhang Y."/>
            <person name="Zimin A.V."/>
            <person name="Baldwin J."/>
            <person name="Abdouelleil A."/>
            <person name="Abdulkadir J."/>
            <person name="Abebe A."/>
            <person name="Abera B."/>
            <person name="Abreu J."/>
            <person name="Acer S.C."/>
            <person name="Aftuck L."/>
            <person name="Alexander A."/>
            <person name="An P."/>
            <person name="Anderson E."/>
            <person name="Anderson S."/>
            <person name="Arachi H."/>
            <person name="Azer M."/>
            <person name="Bachantsang P."/>
            <person name="Barry A."/>
            <person name="Bayul T."/>
            <person name="Berlin A."/>
            <person name="Bessette D."/>
            <person name="Bloom T."/>
            <person name="Blye J."/>
            <person name="Boguslavskiy L."/>
            <person name="Bonnet C."/>
            <person name="Boukhgalter B."/>
            <person name="Bourzgui I."/>
            <person name="Brown A."/>
            <person name="Cahill P."/>
            <person name="Channer S."/>
            <person name="Cheshatsang Y."/>
            <person name="Chuda L."/>
            <person name="Citroen M."/>
            <person name="Collymore A."/>
            <person name="Cooke P."/>
            <person name="Costello M."/>
            <person name="D'Aco K."/>
            <person name="Daza R."/>
            <person name="De Haan G."/>
            <person name="DeGray S."/>
            <person name="DeMaso C."/>
            <person name="Dhargay N."/>
            <person name="Dooley K."/>
            <person name="Dooley E."/>
            <person name="Doricent M."/>
            <person name="Dorje P."/>
            <person name="Dorjee K."/>
            <person name="Dupes A."/>
            <person name="Elong R."/>
            <person name="Falk J."/>
            <person name="Farina A."/>
            <person name="Faro S."/>
            <person name="Ferguson D."/>
            <person name="Fisher S."/>
            <person name="Foley C.D."/>
            <person name="Franke A."/>
            <person name="Friedrich D."/>
            <person name="Gadbois L."/>
            <person name="Gearin G."/>
            <person name="Gearin C.R."/>
            <person name="Giannoukos G."/>
            <person name="Goode T."/>
            <person name="Graham J."/>
            <person name="Grandbois E."/>
            <person name="Grewal S."/>
            <person name="Gyaltsen K."/>
            <person name="Hafez N."/>
            <person name="Hagos B."/>
            <person name="Hall J."/>
            <person name="Henson C."/>
            <person name="Hollinger A."/>
            <person name="Honan T."/>
            <person name="Huard M.D."/>
            <person name="Hughes L."/>
            <person name="Hurhula B."/>
            <person name="Husby M.E."/>
            <person name="Kamat A."/>
            <person name="Kanga B."/>
            <person name="Kashin S."/>
            <person name="Khazanovich D."/>
            <person name="Kisner P."/>
            <person name="Lance K."/>
            <person name="Lara M."/>
            <person name="Lee W."/>
            <person name="Lennon N."/>
            <person name="Letendre F."/>
            <person name="LeVine R."/>
            <person name="Lipovsky A."/>
            <person name="Liu X."/>
            <person name="Liu J."/>
            <person name="Liu S."/>
            <person name="Lokyitsang T."/>
            <person name="Lokyitsang Y."/>
            <person name="Lubonja R."/>
            <person name="Lui A."/>
            <person name="MacDonald P."/>
            <person name="Magnisalis V."/>
            <person name="Maru K."/>
            <person name="Matthews C."/>
            <person name="McCusker W."/>
            <person name="McDonough S."/>
            <person name="Mehta T."/>
            <person name="Meldrim J."/>
            <person name="Meneus L."/>
            <person name="Mihai O."/>
            <person name="Mihalev A."/>
            <person name="Mihova T."/>
            <person name="Mittelman R."/>
            <person name="Mlenga V."/>
            <person name="Montmayeur A."/>
            <person name="Mulrain L."/>
            <person name="Navidi A."/>
            <person name="Naylor J."/>
            <person name="Negash T."/>
            <person name="Nguyen T."/>
            <person name="Nguyen N."/>
            <person name="Nicol R."/>
            <person name="Norbu C."/>
            <person name="Norbu N."/>
            <person name="Novod N."/>
            <person name="O'Neill B."/>
            <person name="Osman S."/>
            <person name="Markiewicz E."/>
            <person name="Oyono O.L."/>
            <person name="Patti C."/>
            <person name="Phunkhang P."/>
            <person name="Pierre F."/>
            <person name="Priest M."/>
            <person name="Raghuraman S."/>
            <person name="Rege F."/>
            <person name="Reyes R."/>
            <person name="Rise C."/>
            <person name="Rogov P."/>
            <person name="Ross K."/>
            <person name="Ryan E."/>
            <person name="Settipalli S."/>
            <person name="Shea T."/>
            <person name="Sherpa N."/>
            <person name="Shi L."/>
            <person name="Shih D."/>
            <person name="Sparrow T."/>
            <person name="Spaulding J."/>
            <person name="Stalker J."/>
            <person name="Stange-Thomann N."/>
            <person name="Stavropoulos S."/>
            <person name="Stone C."/>
            <person name="Strader C."/>
            <person name="Tesfaye S."/>
            <person name="Thomson T."/>
            <person name="Thoulutsang Y."/>
            <person name="Thoulutsang D."/>
            <person name="Topham K."/>
            <person name="Topping I."/>
            <person name="Tsamla T."/>
            <person name="Vassiliev H."/>
            <person name="Vo A."/>
            <person name="Wangchuk T."/>
            <person name="Wangdi T."/>
            <person name="Weiand M."/>
            <person name="Wilkinson J."/>
            <person name="Wilson A."/>
            <person name="Yadav S."/>
            <person name="Young G."/>
            <person name="Yu Q."/>
            <person name="Zembek L."/>
            <person name="Zhong D."/>
            <person name="Zimmer A."/>
            <person name="Zwirko Z."/>
            <person name="Jaffe D.B."/>
            <person name="Alvarez P."/>
            <person name="Brockman W."/>
            <person name="Butler J."/>
            <person name="Chin C."/>
            <person name="Gnerre S."/>
            <person name="Grabherr M."/>
            <person name="Kleber M."/>
            <person name="Mauceli E."/>
            <person name="MacCallum I."/>
        </authorList>
    </citation>
    <scope>NUCLEOTIDE SEQUENCE [LARGE SCALE GENOMIC DNA]</scope>
    <source>
        <strain evidence="6">MSH-3 / Tucson 14011-0111.49</strain>
    </source>
</reference>
<dbReference type="InterPro" id="IPR055129">
    <property type="entry name" value="YEATS_dom"/>
</dbReference>
<dbReference type="GO" id="GO:0032783">
    <property type="term" value="C:super elongation complex"/>
    <property type="evidence" value="ECO:0007669"/>
    <property type="project" value="EnsemblMetazoa"/>
</dbReference>
<dbReference type="GO" id="GO:0045893">
    <property type="term" value="P:positive regulation of DNA-templated transcription"/>
    <property type="evidence" value="ECO:0007669"/>
    <property type="project" value="TreeGrafter"/>
</dbReference>
<evidence type="ECO:0000256" key="2">
    <source>
        <dbReference type="PROSITE-ProRule" id="PRU00376"/>
    </source>
</evidence>
<dbReference type="PhylomeDB" id="B4GLC3"/>
<dbReference type="STRING" id="7234.B4GLC3"/>
<dbReference type="PROSITE" id="PS51037">
    <property type="entry name" value="YEATS"/>
    <property type="match status" value="1"/>
</dbReference>
<dbReference type="Pfam" id="PF17793">
    <property type="entry name" value="AHD"/>
    <property type="match status" value="1"/>
</dbReference>
<dbReference type="CDD" id="cd16906">
    <property type="entry name" value="YEATS_AF-9_like"/>
    <property type="match status" value="1"/>
</dbReference>
<dbReference type="Pfam" id="PF03366">
    <property type="entry name" value="YEATS"/>
    <property type="match status" value="1"/>
</dbReference>
<dbReference type="PANTHER" id="PTHR47827:SF3">
    <property type="entry name" value="AF-9 ANC1 HOMOLOGY DOMAIN-CONTAINING PROTEIN"/>
    <property type="match status" value="1"/>
</dbReference>
<dbReference type="Gene3D" id="2.60.40.1970">
    <property type="entry name" value="YEATS domain"/>
    <property type="match status" value="1"/>
</dbReference>
<proteinExistence type="predicted"/>
<dbReference type="OMA" id="SMVEDMH"/>
<feature type="compositionally biased region" description="Basic and acidic residues" evidence="3">
    <location>
        <begin position="244"/>
        <end position="314"/>
    </location>
</feature>
<organism evidence="6">
    <name type="scientific">Drosophila persimilis</name>
    <name type="common">Fruit fly</name>
    <dbReference type="NCBI Taxonomy" id="7234"/>
    <lineage>
        <taxon>Eukaryota</taxon>
        <taxon>Metazoa</taxon>
        <taxon>Ecdysozoa</taxon>
        <taxon>Arthropoda</taxon>
        <taxon>Hexapoda</taxon>
        <taxon>Insecta</taxon>
        <taxon>Pterygota</taxon>
        <taxon>Neoptera</taxon>
        <taxon>Endopterygota</taxon>
        <taxon>Diptera</taxon>
        <taxon>Brachycera</taxon>
        <taxon>Muscomorpha</taxon>
        <taxon>Ephydroidea</taxon>
        <taxon>Drosophilidae</taxon>
        <taxon>Drosophila</taxon>
        <taxon>Sophophora</taxon>
    </lineage>
</organism>
<dbReference type="Gene3D" id="1.20.1270.290">
    <property type="match status" value="1"/>
</dbReference>
<dbReference type="InterPro" id="IPR052790">
    <property type="entry name" value="YEATS_domain"/>
</dbReference>
<feature type="compositionally biased region" description="Basic and acidic residues" evidence="3">
    <location>
        <begin position="369"/>
        <end position="390"/>
    </location>
</feature>
<dbReference type="AlphaFoldDB" id="B4GLC3"/>
<sequence>MAVKVQFEIGHTSKLRSKKTPHPQAFTHDWEIYVQGVNKADISAFVEKVVFLLHESFPKPKRVIKEPPYALHESGYAGFLLPVEIYFRNRDEPKRIMYQYDLELQQTGPPRHHVEVKTHVFEAPSEEFRAKLMRGGGVPVFGANIGPSSLSRTLSPSVGGGEGGPNNEVGIVKAKGGGSSTLTIDSAPIKKHKSRNDDPGKTSAFSALFGPPITKGNGGNMLAIAAPPKHSPEGKAAPASGKSGSHDGGKEKSSKERDKSSSGDKPREKDKKDRHGRDKDRKSSKSGEGGGKHDRDKEKSKKDKSRDKEREREQSSSSTPSSTALVLANSSALMKRTASPKLGKAEMSAPSPKKMATDASNAVAVPNSRSKERDEHKSGKSESKDKERSSNKKSKKEKKDKVSTTSLPTEYLSELQELHHRIMTMQDNEELQQVVEMIAATGCYEITHKTFDFDLCKLDRVTVQRLQEFLATSVS</sequence>
<dbReference type="Proteomes" id="UP000008744">
    <property type="component" value="Unassembled WGS sequence"/>
</dbReference>
<dbReference type="InterPro" id="IPR038704">
    <property type="entry name" value="YEAST_sf"/>
</dbReference>
<dbReference type="InterPro" id="IPR040930">
    <property type="entry name" value="AF-9_AHD"/>
</dbReference>
<dbReference type="PANTHER" id="PTHR47827">
    <property type="entry name" value="AHD DOMAIN-CONTAINING PROTEIN"/>
    <property type="match status" value="1"/>
</dbReference>